<evidence type="ECO:0000313" key="2">
    <source>
        <dbReference type="EMBL" id="KZS40913.1"/>
    </source>
</evidence>
<gene>
    <name evidence="2" type="ORF">AWE51_24225</name>
</gene>
<dbReference type="STRING" id="1642818.AWE51_24225"/>
<dbReference type="RefSeq" id="WP_066313318.1">
    <property type="nucleotide sequence ID" value="NZ_LQRT01000010.1"/>
</dbReference>
<comment type="caution">
    <text evidence="2">The sequence shown here is derived from an EMBL/GenBank/DDBJ whole genome shotgun (WGS) entry which is preliminary data.</text>
</comment>
<name>A0A163AZ58_9FLAO</name>
<organism evidence="2 3">
    <name type="scientific">Aquimarina aggregata</name>
    <dbReference type="NCBI Taxonomy" id="1642818"/>
    <lineage>
        <taxon>Bacteria</taxon>
        <taxon>Pseudomonadati</taxon>
        <taxon>Bacteroidota</taxon>
        <taxon>Flavobacteriia</taxon>
        <taxon>Flavobacteriales</taxon>
        <taxon>Flavobacteriaceae</taxon>
        <taxon>Aquimarina</taxon>
    </lineage>
</organism>
<evidence type="ECO:0000313" key="3">
    <source>
        <dbReference type="Proteomes" id="UP000076715"/>
    </source>
</evidence>
<protein>
    <submittedName>
        <fullName evidence="2">Uncharacterized protein</fullName>
    </submittedName>
</protein>
<keyword evidence="3" id="KW-1185">Reference proteome</keyword>
<accession>A0A163AZ58</accession>
<dbReference type="EMBL" id="LQRT01000010">
    <property type="protein sequence ID" value="KZS40913.1"/>
    <property type="molecule type" value="Genomic_DNA"/>
</dbReference>
<keyword evidence="1" id="KW-0732">Signal</keyword>
<feature type="chain" id="PRO_5007841632" evidence="1">
    <location>
        <begin position="19"/>
        <end position="181"/>
    </location>
</feature>
<proteinExistence type="predicted"/>
<reference evidence="2 3" key="1">
    <citation type="submission" date="2016-01" db="EMBL/GenBank/DDBJ databases">
        <title>The draft genome sequence of Aquimarina sp. RZW4-3-2.</title>
        <authorList>
            <person name="Wang Y."/>
        </authorList>
    </citation>
    <scope>NUCLEOTIDE SEQUENCE [LARGE SCALE GENOMIC DNA]</scope>
    <source>
        <strain evidence="2 3">RZW4-3-2</strain>
    </source>
</reference>
<sequence>MKNLLLFLLTLTVSFSYSQDTTSSKIIEIPESYADRQGEPFLVKRDSLYVFRTPDIYLVNKKTFLAFKNVFTSTLDQDKMTQSLIEKYSQTLSRNIDLERKLKINFKASDSLDLQVYKRTQETLANTQRALDYTINSLEKASNSLEIVEKNTKRQRRKSAFEKILFAIGGIGIGVIVGVTL</sequence>
<feature type="signal peptide" evidence="1">
    <location>
        <begin position="1"/>
        <end position="18"/>
    </location>
</feature>
<dbReference type="Proteomes" id="UP000076715">
    <property type="component" value="Unassembled WGS sequence"/>
</dbReference>
<evidence type="ECO:0000256" key="1">
    <source>
        <dbReference type="SAM" id="SignalP"/>
    </source>
</evidence>
<dbReference type="OrthoDB" id="1162812at2"/>
<dbReference type="AlphaFoldDB" id="A0A163AZ58"/>